<dbReference type="STRING" id="56857.A0A200QW39"/>
<dbReference type="InterPro" id="IPR007656">
    <property type="entry name" value="GTD-bd"/>
</dbReference>
<evidence type="ECO:0000313" key="10">
    <source>
        <dbReference type="Proteomes" id="UP000195402"/>
    </source>
</evidence>
<proteinExistence type="predicted"/>
<accession>A0A200QW39</accession>
<organism evidence="9 10">
    <name type="scientific">Macleaya cordata</name>
    <name type="common">Five-seeded plume-poppy</name>
    <name type="synonym">Bocconia cordata</name>
    <dbReference type="NCBI Taxonomy" id="56857"/>
    <lineage>
        <taxon>Eukaryota</taxon>
        <taxon>Viridiplantae</taxon>
        <taxon>Streptophyta</taxon>
        <taxon>Embryophyta</taxon>
        <taxon>Tracheophyta</taxon>
        <taxon>Spermatophyta</taxon>
        <taxon>Magnoliopsida</taxon>
        <taxon>Ranunculales</taxon>
        <taxon>Papaveraceae</taxon>
        <taxon>Papaveroideae</taxon>
        <taxon>Macleaya</taxon>
    </lineage>
</organism>
<evidence type="ECO:0000256" key="7">
    <source>
        <dbReference type="SAM" id="Phobius"/>
    </source>
</evidence>
<evidence type="ECO:0000256" key="2">
    <source>
        <dbReference type="ARBA" id="ARBA00022692"/>
    </source>
</evidence>
<dbReference type="InParanoid" id="A0A200QW39"/>
<comment type="subcellular location">
    <subcellularLocation>
        <location evidence="1">Membrane</location>
        <topology evidence="1">Single-pass membrane protein</topology>
    </subcellularLocation>
</comment>
<dbReference type="GO" id="GO:0080115">
    <property type="term" value="F:myosin XI tail binding"/>
    <property type="evidence" value="ECO:0007669"/>
    <property type="project" value="UniProtKB-ARBA"/>
</dbReference>
<dbReference type="PANTHER" id="PTHR31448">
    <property type="entry name" value="MYOSIN-BINDING PROTEIN 2"/>
    <property type="match status" value="1"/>
</dbReference>
<evidence type="ECO:0000256" key="5">
    <source>
        <dbReference type="SAM" id="Coils"/>
    </source>
</evidence>
<comment type="caution">
    <text evidence="9">The sequence shown here is derived from an EMBL/GenBank/DDBJ whole genome shotgun (WGS) entry which is preliminary data.</text>
</comment>
<evidence type="ECO:0000256" key="1">
    <source>
        <dbReference type="ARBA" id="ARBA00004167"/>
    </source>
</evidence>
<feature type="coiled-coil region" evidence="5">
    <location>
        <begin position="765"/>
        <end position="799"/>
    </location>
</feature>
<dbReference type="PANTHER" id="PTHR31448:SF32">
    <property type="entry name" value="MYOSIN-BINDING PROTEIN 1"/>
    <property type="match status" value="1"/>
</dbReference>
<sequence>MDTQRSSSYKVQMNYPGIKAVLTSAVLEWFLIFLLYINALFSYLVTKFARSFKLQTPCLLCSRLDHVVGDAKPGFYRDLICGSHKSEISSLVFCNVHNKIADVHGLCEGCLFSFATENKSNSETFRLLVGKLGTDLIEDTNLLHFSSEKQCTCCTEPFSSRLYTQNLLRTKSIEPEVTELEDPLPRSVGKSRLHIRKGLKKKRVKSRSMKSSKVGSQGFDPLSHVGYTEVKITSDSESEVPLSDDDGSDLVREKHGLKEELVAQCIEPEPRTSNPENSPIILSDDLAPEKLIHQDSMPEPSILFADVQLNVGKPHDVTSVVDIGHGLEELNWHQEQNPNPSVLSKLISLNEVPPSPDFKEAVVEVSGETLAVKETGEREEACKLESGLTTEIEPELKKDRVLNGTGPTTPRLMDLSDAYKLAVSNKGSQVSSIFVEQLTAKDSVKFNDDLKLLLSQLSAARGLDLPLSDMSPRVHGNAEELKISDASSSIGLQILQKRISLERNESGLSVDGSIVSEIEGESVVDRLKRQVEYDRKSMNALYKELEEERNASAIAANQAMAMITRLQEEKATLHMEALQYLRMMEEQSEYDVEALQKTNDLLSVREKEIQDLEAELEVYKRKCETMEKIQEAVCDMNGGGMRVEGSGVSCNENDINASSYSPRSKNSEGSNKHEKNYVKYEGKDMKIAEDSMVDFEKERLYISQCLEKLERKLHLFSNNGGYVDVPNGGYSGKETHEVNDLEQIDCEENHHFDGQESSKGKQTDLVSLVNEVSDLNERLKLLEADRNFLEHTINSLRNGDEGVRFIQEIAHHLQELRGMGIRREQPLL</sequence>
<keyword evidence="10" id="KW-1185">Reference proteome</keyword>
<evidence type="ECO:0000256" key="4">
    <source>
        <dbReference type="ARBA" id="ARBA00023136"/>
    </source>
</evidence>
<dbReference type="Proteomes" id="UP000195402">
    <property type="component" value="Unassembled WGS sequence"/>
</dbReference>
<evidence type="ECO:0000313" key="9">
    <source>
        <dbReference type="EMBL" id="OVA14683.1"/>
    </source>
</evidence>
<keyword evidence="2 7" id="KW-0812">Transmembrane</keyword>
<feature type="transmembrane region" description="Helical" evidence="7">
    <location>
        <begin position="21"/>
        <end position="45"/>
    </location>
</feature>
<evidence type="ECO:0000256" key="6">
    <source>
        <dbReference type="SAM" id="MobiDB-lite"/>
    </source>
</evidence>
<dbReference type="FunCoup" id="A0A200QW39">
    <property type="interactions" value="364"/>
</dbReference>
<feature type="domain" description="GTD-binding" evidence="8">
    <location>
        <begin position="522"/>
        <end position="620"/>
    </location>
</feature>
<dbReference type="OMA" id="MCTRLDH"/>
<dbReference type="GO" id="GO:0016020">
    <property type="term" value="C:membrane"/>
    <property type="evidence" value="ECO:0007669"/>
    <property type="project" value="UniProtKB-SubCell"/>
</dbReference>
<evidence type="ECO:0000259" key="8">
    <source>
        <dbReference type="PROSITE" id="PS51775"/>
    </source>
</evidence>
<gene>
    <name evidence="9" type="ORF">BVC80_1817g32</name>
</gene>
<dbReference type="PROSITE" id="PS51775">
    <property type="entry name" value="GTD_BINDING"/>
    <property type="match status" value="1"/>
</dbReference>
<dbReference type="AlphaFoldDB" id="A0A200QW39"/>
<dbReference type="Pfam" id="PF04576">
    <property type="entry name" value="Zein-binding"/>
    <property type="match status" value="1"/>
</dbReference>
<keyword evidence="4 7" id="KW-0472">Membrane</keyword>
<feature type="region of interest" description="Disordered" evidence="6">
    <location>
        <begin position="654"/>
        <end position="676"/>
    </location>
</feature>
<protein>
    <submittedName>
        <fullName evidence="9">Zein-binding domain</fullName>
    </submittedName>
</protein>
<keyword evidence="3 7" id="KW-1133">Transmembrane helix</keyword>
<keyword evidence="5" id="KW-0175">Coiled coil</keyword>
<name>A0A200QW39_MACCD</name>
<dbReference type="InterPro" id="IPR039306">
    <property type="entry name" value="MYOB"/>
</dbReference>
<dbReference type="OrthoDB" id="1047602at2759"/>
<evidence type="ECO:0000256" key="3">
    <source>
        <dbReference type="ARBA" id="ARBA00022989"/>
    </source>
</evidence>
<feature type="compositionally biased region" description="Polar residues" evidence="6">
    <location>
        <begin position="654"/>
        <end position="669"/>
    </location>
</feature>
<reference evidence="9 10" key="1">
    <citation type="journal article" date="2017" name="Mol. Plant">
        <title>The Genome of Medicinal Plant Macleaya cordata Provides New Insights into Benzylisoquinoline Alkaloids Metabolism.</title>
        <authorList>
            <person name="Liu X."/>
            <person name="Liu Y."/>
            <person name="Huang P."/>
            <person name="Ma Y."/>
            <person name="Qing Z."/>
            <person name="Tang Q."/>
            <person name="Cao H."/>
            <person name="Cheng P."/>
            <person name="Zheng Y."/>
            <person name="Yuan Z."/>
            <person name="Zhou Y."/>
            <person name="Liu J."/>
            <person name="Tang Z."/>
            <person name="Zhuo Y."/>
            <person name="Zhang Y."/>
            <person name="Yu L."/>
            <person name="Huang J."/>
            <person name="Yang P."/>
            <person name="Peng Q."/>
            <person name="Zhang J."/>
            <person name="Jiang W."/>
            <person name="Zhang Z."/>
            <person name="Lin K."/>
            <person name="Ro D.K."/>
            <person name="Chen X."/>
            <person name="Xiong X."/>
            <person name="Shang Y."/>
            <person name="Huang S."/>
            <person name="Zeng J."/>
        </authorList>
    </citation>
    <scope>NUCLEOTIDE SEQUENCE [LARGE SCALE GENOMIC DNA]</scope>
    <source>
        <strain evidence="10">cv. BLH2017</strain>
        <tissue evidence="9">Root</tissue>
    </source>
</reference>
<feature type="coiled-coil region" evidence="5">
    <location>
        <begin position="595"/>
        <end position="629"/>
    </location>
</feature>
<dbReference type="EMBL" id="MVGT01001026">
    <property type="protein sequence ID" value="OVA14683.1"/>
    <property type="molecule type" value="Genomic_DNA"/>
</dbReference>